<feature type="transmembrane region" description="Helical" evidence="5">
    <location>
        <begin position="289"/>
        <end position="307"/>
    </location>
</feature>
<evidence type="ECO:0000256" key="3">
    <source>
        <dbReference type="ARBA" id="ARBA00022989"/>
    </source>
</evidence>
<keyword evidence="8" id="KW-1185">Reference proteome</keyword>
<feature type="transmembrane region" description="Helical" evidence="5">
    <location>
        <begin position="129"/>
        <end position="147"/>
    </location>
</feature>
<dbReference type="InterPro" id="IPR004837">
    <property type="entry name" value="NaCa_Exmemb"/>
</dbReference>
<dbReference type="InterPro" id="IPR004481">
    <property type="entry name" value="K/Na/Ca-exchanger"/>
</dbReference>
<feature type="domain" description="Sodium/calcium exchanger membrane region" evidence="6">
    <location>
        <begin position="6"/>
        <end position="146"/>
    </location>
</feature>
<dbReference type="AlphaFoldDB" id="Q30YP0"/>
<dbReference type="PANTHER" id="PTHR10846:SF8">
    <property type="entry name" value="INNER MEMBRANE PROTEIN YRBG"/>
    <property type="match status" value="1"/>
</dbReference>
<keyword evidence="3 5" id="KW-1133">Transmembrane helix</keyword>
<evidence type="ECO:0000313" key="8">
    <source>
        <dbReference type="Proteomes" id="UP000002710"/>
    </source>
</evidence>
<dbReference type="InterPro" id="IPR044880">
    <property type="entry name" value="NCX_ion-bd_dom_sf"/>
</dbReference>
<sequence>MPIFDLFFLALGGLLLWFGADRLVEGASALARRVGISELVIGLTIVALGTSLPEFLVSFTAAVTGYSSISVANVVGSNIFNLGLILGGVAMLRPVMPERDIMRRDAPILVCCTTFILVCASVTGSLPRWAGAVLTLTFAGYIAWLIIKSRMEFAAVNASLQTVLSSRTGSTLNSPVLPGEPDRTTAELPLWRALGGIAAGLIALTLGSRLVVNGATAIAAWLGVSEWLIGLTIVAGGTSLPELVTCVVASFKGRNEMMLGNLIGSDLFNFAGVLGITALLRPLSVDASALPNLALSVFTVLLILLLLRLRGRLGKAEGLLLLTFGLGRWVLDAFSTPPL</sequence>
<evidence type="ECO:0000313" key="7">
    <source>
        <dbReference type="EMBL" id="ABB39206.1"/>
    </source>
</evidence>
<dbReference type="Proteomes" id="UP000002710">
    <property type="component" value="Chromosome"/>
</dbReference>
<feature type="transmembrane region" description="Helical" evidence="5">
    <location>
        <begin position="263"/>
        <end position="283"/>
    </location>
</feature>
<dbReference type="Pfam" id="PF01699">
    <property type="entry name" value="Na_Ca_ex"/>
    <property type="match status" value="2"/>
</dbReference>
<feature type="domain" description="Sodium/calcium exchanger membrane region" evidence="6">
    <location>
        <begin position="193"/>
        <end position="323"/>
    </location>
</feature>
<dbReference type="Gene3D" id="1.20.1420.30">
    <property type="entry name" value="NCX, central ion-binding region"/>
    <property type="match status" value="2"/>
</dbReference>
<dbReference type="NCBIfam" id="TIGR00367">
    <property type="entry name" value="calcium/sodium antiporter"/>
    <property type="match status" value="1"/>
</dbReference>
<feature type="transmembrane region" description="Helical" evidence="5">
    <location>
        <begin position="69"/>
        <end position="92"/>
    </location>
</feature>
<feature type="transmembrane region" description="Helical" evidence="5">
    <location>
        <begin position="193"/>
        <end position="221"/>
    </location>
</feature>
<dbReference type="PANTHER" id="PTHR10846">
    <property type="entry name" value="SODIUM/POTASSIUM/CALCIUM EXCHANGER"/>
    <property type="match status" value="1"/>
</dbReference>
<keyword evidence="4 5" id="KW-0472">Membrane</keyword>
<comment type="subcellular location">
    <subcellularLocation>
        <location evidence="1">Membrane</location>
        <topology evidence="1">Multi-pass membrane protein</topology>
    </subcellularLocation>
</comment>
<feature type="transmembrane region" description="Helical" evidence="5">
    <location>
        <begin position="6"/>
        <end position="24"/>
    </location>
</feature>
<dbReference type="STRING" id="207559.Dde_2409"/>
<dbReference type="GO" id="GO:0005262">
    <property type="term" value="F:calcium channel activity"/>
    <property type="evidence" value="ECO:0007669"/>
    <property type="project" value="TreeGrafter"/>
</dbReference>
<dbReference type="GO" id="GO:0005886">
    <property type="term" value="C:plasma membrane"/>
    <property type="evidence" value="ECO:0007669"/>
    <property type="project" value="TreeGrafter"/>
</dbReference>
<dbReference type="KEGG" id="dde:Dde_2409"/>
<proteinExistence type="predicted"/>
<evidence type="ECO:0000256" key="5">
    <source>
        <dbReference type="SAM" id="Phobius"/>
    </source>
</evidence>
<evidence type="ECO:0000259" key="6">
    <source>
        <dbReference type="Pfam" id="PF01699"/>
    </source>
</evidence>
<name>Q30YP0_OLEA2</name>
<evidence type="ECO:0000256" key="4">
    <source>
        <dbReference type="ARBA" id="ARBA00023136"/>
    </source>
</evidence>
<dbReference type="RefSeq" id="WP_011368276.1">
    <property type="nucleotide sequence ID" value="NC_007519.1"/>
</dbReference>
<dbReference type="EMBL" id="CP000112">
    <property type="protein sequence ID" value="ABB39206.1"/>
    <property type="molecule type" value="Genomic_DNA"/>
</dbReference>
<dbReference type="HOGENOM" id="CLU_007948_0_3_7"/>
<protein>
    <submittedName>
        <fullName evidence="7">Na+/Ca+ antiporter, CaCA family</fullName>
    </submittedName>
</protein>
<gene>
    <name evidence="7" type="ordered locus">Dde_2409</name>
</gene>
<feature type="transmembrane region" description="Helical" evidence="5">
    <location>
        <begin position="104"/>
        <end position="123"/>
    </location>
</feature>
<dbReference type="GO" id="GO:0008273">
    <property type="term" value="F:calcium, potassium:sodium antiporter activity"/>
    <property type="evidence" value="ECO:0007669"/>
    <property type="project" value="TreeGrafter"/>
</dbReference>
<accession>Q30YP0</accession>
<evidence type="ECO:0000256" key="2">
    <source>
        <dbReference type="ARBA" id="ARBA00022692"/>
    </source>
</evidence>
<reference evidence="7 8" key="1">
    <citation type="journal article" date="2011" name="J. Bacteriol.">
        <title>Complete genome sequence and updated annotation of Desulfovibrio alaskensis G20.</title>
        <authorList>
            <person name="Hauser L.J."/>
            <person name="Land M.L."/>
            <person name="Brown S.D."/>
            <person name="Larimer F."/>
            <person name="Keller K.L."/>
            <person name="Rapp-Giles B.J."/>
            <person name="Price M.N."/>
            <person name="Lin M."/>
            <person name="Bruce D.C."/>
            <person name="Detter J.C."/>
            <person name="Tapia R."/>
            <person name="Han C.S."/>
            <person name="Goodwin L.A."/>
            <person name="Cheng J.F."/>
            <person name="Pitluck S."/>
            <person name="Copeland A."/>
            <person name="Lucas S."/>
            <person name="Nolan M."/>
            <person name="Lapidus A.L."/>
            <person name="Palumbo A.V."/>
            <person name="Wall J.D."/>
        </authorList>
    </citation>
    <scope>NUCLEOTIDE SEQUENCE [LARGE SCALE GENOMIC DNA]</scope>
    <source>
        <strain evidence="8">ATCC BAA 1058 / DSM 17464 / G20</strain>
    </source>
</reference>
<organism evidence="7 8">
    <name type="scientific">Oleidesulfovibrio alaskensis (strain ATCC BAA-1058 / DSM 17464 / G20)</name>
    <name type="common">Desulfovibrio alaskensis</name>
    <dbReference type="NCBI Taxonomy" id="207559"/>
    <lineage>
        <taxon>Bacteria</taxon>
        <taxon>Pseudomonadati</taxon>
        <taxon>Thermodesulfobacteriota</taxon>
        <taxon>Desulfovibrionia</taxon>
        <taxon>Desulfovibrionales</taxon>
        <taxon>Desulfovibrionaceae</taxon>
        <taxon>Oleidesulfovibrio</taxon>
    </lineage>
</organism>
<evidence type="ECO:0000256" key="1">
    <source>
        <dbReference type="ARBA" id="ARBA00004141"/>
    </source>
</evidence>
<keyword evidence="2 5" id="KW-0812">Transmembrane</keyword>
<dbReference type="GO" id="GO:0006874">
    <property type="term" value="P:intracellular calcium ion homeostasis"/>
    <property type="evidence" value="ECO:0007669"/>
    <property type="project" value="TreeGrafter"/>
</dbReference>
<dbReference type="eggNOG" id="COG0530">
    <property type="taxonomic scope" value="Bacteria"/>
</dbReference>
<feature type="transmembrane region" description="Helical" evidence="5">
    <location>
        <begin position="36"/>
        <end position="63"/>
    </location>
</feature>
<feature type="transmembrane region" description="Helical" evidence="5">
    <location>
        <begin position="227"/>
        <end position="251"/>
    </location>
</feature>